<organism evidence="3 4">
    <name type="scientific">Colletotrichum shisoi</name>
    <dbReference type="NCBI Taxonomy" id="2078593"/>
    <lineage>
        <taxon>Eukaryota</taxon>
        <taxon>Fungi</taxon>
        <taxon>Dikarya</taxon>
        <taxon>Ascomycota</taxon>
        <taxon>Pezizomycotina</taxon>
        <taxon>Sordariomycetes</taxon>
        <taxon>Hypocreomycetidae</taxon>
        <taxon>Glomerellales</taxon>
        <taxon>Glomerellaceae</taxon>
        <taxon>Colletotrichum</taxon>
        <taxon>Colletotrichum destructivum species complex</taxon>
    </lineage>
</organism>
<keyword evidence="2" id="KW-0472">Membrane</keyword>
<keyword evidence="2" id="KW-0812">Transmembrane</keyword>
<dbReference type="OrthoDB" id="10385047at2759"/>
<evidence type="ECO:0000256" key="2">
    <source>
        <dbReference type="SAM" id="Phobius"/>
    </source>
</evidence>
<sequence>MLADFLTEAFDEDPDLEPVIPHLNRKHLDQMGTIIKAFNYYFFVLAAFVVLYTIKLAVAAHARLMLLGWVFKEEVDKKNRYKAPIGSGRAFDYFNPNKAFITGHKDPMKQLVKKTERLGIFEANEAPEPSSGKKDKDHSKGPDRPSDLGFVKRSPEDVIRHIVQFLS</sequence>
<name>A0A5Q4BKY8_9PEZI</name>
<dbReference type="EMBL" id="PUHP01000873">
    <property type="protein sequence ID" value="TQN67630.1"/>
    <property type="molecule type" value="Genomic_DNA"/>
</dbReference>
<dbReference type="Proteomes" id="UP000326340">
    <property type="component" value="Unassembled WGS sequence"/>
</dbReference>
<feature type="region of interest" description="Disordered" evidence="1">
    <location>
        <begin position="123"/>
        <end position="153"/>
    </location>
</feature>
<reference evidence="3 4" key="1">
    <citation type="journal article" date="2019" name="Sci. Rep.">
        <title>Colletotrichum shisoi sp. nov., an anthracnose pathogen of Perilla frutescens in Japan: molecular phylogenetic, morphological and genomic evidence.</title>
        <authorList>
            <person name="Gan P."/>
            <person name="Tsushima A."/>
            <person name="Hiroyama R."/>
            <person name="Narusaka M."/>
            <person name="Takano Y."/>
            <person name="Narusaka Y."/>
            <person name="Kawaradani M."/>
            <person name="Damm U."/>
            <person name="Shirasu K."/>
        </authorList>
    </citation>
    <scope>NUCLEOTIDE SEQUENCE [LARGE SCALE GENOMIC DNA]</scope>
    <source>
        <strain evidence="3 4">PG-2018a</strain>
    </source>
</reference>
<accession>A0A5Q4BKY8</accession>
<protein>
    <submittedName>
        <fullName evidence="3">Uncharacterized protein</fullName>
    </submittedName>
</protein>
<feature type="compositionally biased region" description="Basic and acidic residues" evidence="1">
    <location>
        <begin position="131"/>
        <end position="146"/>
    </location>
</feature>
<keyword evidence="2" id="KW-1133">Transmembrane helix</keyword>
<keyword evidence="4" id="KW-1185">Reference proteome</keyword>
<dbReference type="AlphaFoldDB" id="A0A5Q4BKY8"/>
<evidence type="ECO:0000256" key="1">
    <source>
        <dbReference type="SAM" id="MobiDB-lite"/>
    </source>
</evidence>
<evidence type="ECO:0000313" key="4">
    <source>
        <dbReference type="Proteomes" id="UP000326340"/>
    </source>
</evidence>
<gene>
    <name evidence="3" type="ORF">CSHISOI_07819</name>
</gene>
<proteinExistence type="predicted"/>
<feature type="transmembrane region" description="Helical" evidence="2">
    <location>
        <begin position="38"/>
        <end position="58"/>
    </location>
</feature>
<evidence type="ECO:0000313" key="3">
    <source>
        <dbReference type="EMBL" id="TQN67630.1"/>
    </source>
</evidence>
<comment type="caution">
    <text evidence="3">The sequence shown here is derived from an EMBL/GenBank/DDBJ whole genome shotgun (WGS) entry which is preliminary data.</text>
</comment>